<dbReference type="PANTHER" id="PTHR37820">
    <property type="entry name" value="CELL DIVISION PROTEIN DIVIB"/>
    <property type="match status" value="1"/>
</dbReference>
<keyword evidence="5" id="KW-1133">Transmembrane helix</keyword>
<dbReference type="GO" id="GO:0051301">
    <property type="term" value="P:cell division"/>
    <property type="evidence" value="ECO:0007669"/>
    <property type="project" value="UniProtKB-KW"/>
</dbReference>
<evidence type="ECO:0000313" key="9">
    <source>
        <dbReference type="EMBL" id="MFD1937777.1"/>
    </source>
</evidence>
<evidence type="ECO:0000256" key="1">
    <source>
        <dbReference type="ARBA" id="ARBA00004370"/>
    </source>
</evidence>
<keyword evidence="6" id="KW-0472">Membrane</keyword>
<comment type="caution">
    <text evidence="9">The sequence shown here is derived from an EMBL/GenBank/DDBJ whole genome shotgun (WGS) entry which is preliminary data.</text>
</comment>
<protein>
    <submittedName>
        <fullName evidence="9">Cell division protein FtsQ/DivIB</fullName>
    </submittedName>
</protein>
<gene>
    <name evidence="9" type="ORF">ACFSKW_40540</name>
</gene>
<dbReference type="PANTHER" id="PTHR37820:SF1">
    <property type="entry name" value="CELL DIVISION PROTEIN FTSQ"/>
    <property type="match status" value="1"/>
</dbReference>
<dbReference type="EMBL" id="JBHUFV010000061">
    <property type="protein sequence ID" value="MFD1937777.1"/>
    <property type="molecule type" value="Genomic_DNA"/>
</dbReference>
<accession>A0ABW4T8T6</accession>
<dbReference type="Pfam" id="PF08478">
    <property type="entry name" value="POTRA_1"/>
    <property type="match status" value="1"/>
</dbReference>
<evidence type="ECO:0000256" key="3">
    <source>
        <dbReference type="ARBA" id="ARBA00022618"/>
    </source>
</evidence>
<dbReference type="RefSeq" id="WP_379579260.1">
    <property type="nucleotide sequence ID" value="NZ_JBHUFV010000061.1"/>
</dbReference>
<keyword evidence="2" id="KW-1003">Cell membrane</keyword>
<evidence type="ECO:0000313" key="10">
    <source>
        <dbReference type="Proteomes" id="UP001597368"/>
    </source>
</evidence>
<dbReference type="PROSITE" id="PS51779">
    <property type="entry name" value="POTRA"/>
    <property type="match status" value="1"/>
</dbReference>
<evidence type="ECO:0000256" key="5">
    <source>
        <dbReference type="ARBA" id="ARBA00022989"/>
    </source>
</evidence>
<dbReference type="InterPro" id="IPR005548">
    <property type="entry name" value="Cell_div_FtsQ/DivIB_C"/>
</dbReference>
<sequence>MKARQAFVALLTACVVGTTVWLVFFSSVLGVRSVEIVGNLTVPADQIKRQAAVADLHPLATVDLGEVQGRVLEIRQLASAKVERAWPSTLKIEVVERKPVAVVPYGGKAALIDRKGFVTEMREVAPPQLPVLRVDRPGPADPTTVAAIKVIGGLPDSLLARIDEVRATSPEGISFRLTNGRTVVWGGADRGADKVRVLQALLRRTATVYDVSSPDVVSMK</sequence>
<name>A0ABW4T8T6_9ACTN</name>
<evidence type="ECO:0000256" key="4">
    <source>
        <dbReference type="ARBA" id="ARBA00022692"/>
    </source>
</evidence>
<evidence type="ECO:0000256" key="2">
    <source>
        <dbReference type="ARBA" id="ARBA00022475"/>
    </source>
</evidence>
<keyword evidence="3 9" id="KW-0132">Cell division</keyword>
<dbReference type="Pfam" id="PF03799">
    <property type="entry name" value="FtsQ_DivIB_C"/>
    <property type="match status" value="1"/>
</dbReference>
<keyword evidence="10" id="KW-1185">Reference proteome</keyword>
<dbReference type="InterPro" id="IPR013685">
    <property type="entry name" value="POTRA_FtsQ_type"/>
</dbReference>
<dbReference type="InterPro" id="IPR034746">
    <property type="entry name" value="POTRA"/>
</dbReference>
<organism evidence="9 10">
    <name type="scientific">Nonomuraea mangrovi</name>
    <dbReference type="NCBI Taxonomy" id="2316207"/>
    <lineage>
        <taxon>Bacteria</taxon>
        <taxon>Bacillati</taxon>
        <taxon>Actinomycetota</taxon>
        <taxon>Actinomycetes</taxon>
        <taxon>Streptosporangiales</taxon>
        <taxon>Streptosporangiaceae</taxon>
        <taxon>Nonomuraea</taxon>
    </lineage>
</organism>
<dbReference type="InterPro" id="IPR050487">
    <property type="entry name" value="FtsQ_DivIB"/>
</dbReference>
<reference evidence="10" key="1">
    <citation type="journal article" date="2019" name="Int. J. Syst. Evol. Microbiol.">
        <title>The Global Catalogue of Microorganisms (GCM) 10K type strain sequencing project: providing services to taxonomists for standard genome sequencing and annotation.</title>
        <authorList>
            <consortium name="The Broad Institute Genomics Platform"/>
            <consortium name="The Broad Institute Genome Sequencing Center for Infectious Disease"/>
            <person name="Wu L."/>
            <person name="Ma J."/>
        </authorList>
    </citation>
    <scope>NUCLEOTIDE SEQUENCE [LARGE SCALE GENOMIC DNA]</scope>
    <source>
        <strain evidence="10">ICMP 6774ER</strain>
    </source>
</reference>
<dbReference type="Gene3D" id="3.10.20.310">
    <property type="entry name" value="membrane protein fhac"/>
    <property type="match status" value="1"/>
</dbReference>
<evidence type="ECO:0000256" key="6">
    <source>
        <dbReference type="ARBA" id="ARBA00023136"/>
    </source>
</evidence>
<keyword evidence="7" id="KW-0131">Cell cycle</keyword>
<evidence type="ECO:0000259" key="8">
    <source>
        <dbReference type="PROSITE" id="PS51779"/>
    </source>
</evidence>
<keyword evidence="4" id="KW-0812">Transmembrane</keyword>
<proteinExistence type="predicted"/>
<dbReference type="Proteomes" id="UP001597368">
    <property type="component" value="Unassembled WGS sequence"/>
</dbReference>
<feature type="domain" description="POTRA" evidence="8">
    <location>
        <begin position="29"/>
        <end position="97"/>
    </location>
</feature>
<comment type="subcellular location">
    <subcellularLocation>
        <location evidence="1">Membrane</location>
    </subcellularLocation>
</comment>
<evidence type="ECO:0000256" key="7">
    <source>
        <dbReference type="ARBA" id="ARBA00023306"/>
    </source>
</evidence>